<gene>
    <name evidence="8" type="ordered locus">Pedsa_3607</name>
</gene>
<evidence type="ECO:0000313" key="9">
    <source>
        <dbReference type="Proteomes" id="UP000000310"/>
    </source>
</evidence>
<evidence type="ECO:0000256" key="5">
    <source>
        <dbReference type="ARBA" id="ARBA00023235"/>
    </source>
</evidence>
<evidence type="ECO:0000256" key="6">
    <source>
        <dbReference type="PROSITE-ProRule" id="PRU00277"/>
    </source>
</evidence>
<protein>
    <recommendedName>
        <fullName evidence="3 6">peptidylprolyl isomerase</fullName>
        <ecNumber evidence="3 6">5.2.1.8</ecNumber>
    </recommendedName>
</protein>
<comment type="similarity">
    <text evidence="2">Belongs to the FKBP-type PPIase family.</text>
</comment>
<accession>F0S4W2</accession>
<dbReference type="OrthoDB" id="9814548at2"/>
<dbReference type="RefSeq" id="WP_013634619.1">
    <property type="nucleotide sequence ID" value="NC_015177.1"/>
</dbReference>
<keyword evidence="9" id="KW-1185">Reference proteome</keyword>
<keyword evidence="4 6" id="KW-0697">Rotamase</keyword>
<dbReference type="SUPFAM" id="SSF54534">
    <property type="entry name" value="FKBP-like"/>
    <property type="match status" value="2"/>
</dbReference>
<dbReference type="InterPro" id="IPR046357">
    <property type="entry name" value="PPIase_dom_sf"/>
</dbReference>
<dbReference type="PANTHER" id="PTHR43811:SF19">
    <property type="entry name" value="39 KDA FK506-BINDING NUCLEAR PROTEIN"/>
    <property type="match status" value="1"/>
</dbReference>
<dbReference type="Proteomes" id="UP000000310">
    <property type="component" value="Chromosome"/>
</dbReference>
<dbReference type="PROSITE" id="PS50059">
    <property type="entry name" value="FKBP_PPIASE"/>
    <property type="match status" value="1"/>
</dbReference>
<dbReference type="PROSITE" id="PS51257">
    <property type="entry name" value="PROKAR_LIPOPROTEIN"/>
    <property type="match status" value="1"/>
</dbReference>
<dbReference type="STRING" id="762903.Pedsa_3607"/>
<evidence type="ECO:0000313" key="8">
    <source>
        <dbReference type="EMBL" id="ADY54136.1"/>
    </source>
</evidence>
<dbReference type="AlphaFoldDB" id="F0S4W2"/>
<dbReference type="EC" id="5.2.1.8" evidence="3 6"/>
<dbReference type="GO" id="GO:0003755">
    <property type="term" value="F:peptidyl-prolyl cis-trans isomerase activity"/>
    <property type="evidence" value="ECO:0007669"/>
    <property type="project" value="UniProtKB-KW"/>
</dbReference>
<dbReference type="EMBL" id="CP002545">
    <property type="protein sequence ID" value="ADY54136.1"/>
    <property type="molecule type" value="Genomic_DNA"/>
</dbReference>
<proteinExistence type="inferred from homology"/>
<dbReference type="HOGENOM" id="CLU_047811_0_0_10"/>
<dbReference type="Pfam" id="PF00254">
    <property type="entry name" value="FKBP_C"/>
    <property type="match status" value="1"/>
</dbReference>
<evidence type="ECO:0000259" key="7">
    <source>
        <dbReference type="PROSITE" id="PS50059"/>
    </source>
</evidence>
<evidence type="ECO:0000256" key="4">
    <source>
        <dbReference type="ARBA" id="ARBA00023110"/>
    </source>
</evidence>
<comment type="catalytic activity">
    <reaction evidence="1 6">
        <text>[protein]-peptidylproline (omega=180) = [protein]-peptidylproline (omega=0)</text>
        <dbReference type="Rhea" id="RHEA:16237"/>
        <dbReference type="Rhea" id="RHEA-COMP:10747"/>
        <dbReference type="Rhea" id="RHEA-COMP:10748"/>
        <dbReference type="ChEBI" id="CHEBI:83833"/>
        <dbReference type="ChEBI" id="CHEBI:83834"/>
        <dbReference type="EC" id="5.2.1.8"/>
    </reaction>
</comment>
<dbReference type="InterPro" id="IPR001179">
    <property type="entry name" value="PPIase_FKBP_dom"/>
</dbReference>
<dbReference type="KEGG" id="psn:Pedsa_3607"/>
<evidence type="ECO:0000256" key="2">
    <source>
        <dbReference type="ARBA" id="ARBA00006577"/>
    </source>
</evidence>
<feature type="domain" description="PPIase FKBP-type" evidence="7">
    <location>
        <begin position="200"/>
        <end position="303"/>
    </location>
</feature>
<reference evidence="9" key="2">
    <citation type="submission" date="2011-02" db="EMBL/GenBank/DDBJ databases">
        <title>The complete genome of Pedobacter saltans DSM 12145.</title>
        <authorList>
            <consortium name="US DOE Joint Genome Institute (JGI-PGF)"/>
            <person name="Lucas S."/>
            <person name="Copeland A."/>
            <person name="Lapidus A."/>
            <person name="Bruce D."/>
            <person name="Goodwin L."/>
            <person name="Pitluck S."/>
            <person name="Kyrpides N."/>
            <person name="Mavromatis K."/>
            <person name="Pagani I."/>
            <person name="Ivanova N."/>
            <person name="Ovchinnikova G."/>
            <person name="Lu M."/>
            <person name="Detter J.C."/>
            <person name="Han C."/>
            <person name="Land M."/>
            <person name="Hauser L."/>
            <person name="Markowitz V."/>
            <person name="Cheng J.-F."/>
            <person name="Hugenholtz P."/>
            <person name="Woyke T."/>
            <person name="Wu D."/>
            <person name="Tindall B."/>
            <person name="Pomrenke H.G."/>
            <person name="Brambilla E."/>
            <person name="Klenk H.-P."/>
            <person name="Eisen J.A."/>
        </authorList>
    </citation>
    <scope>NUCLEOTIDE SEQUENCE [LARGE SCALE GENOMIC DNA]</scope>
    <source>
        <strain evidence="9">ATCC 51119 / DSM 12145 / JCM 21818 / LMG 10337 / NBRC 100064 / NCIMB 13643</strain>
    </source>
</reference>
<sequence>MKKGLLIMSMAALGFAACQGGFEKGPAGLEYKIHTHAAGDSIKEGDFISLNIIAKTDADSVLYNSYEMGRASQTFVPKPMYDGDLFYAIMKLSKGDSATIKIDIDSAEKKGQPRPQGIKGKYIIYTLKVEDIIKKDTSNEQAFEQKIQEFFKTEGEKLQKSEDPKIEKYISSNKLEAKKLPSGLQIVTEKEGTGIQPKVGDTVKVHYTGKLTSGKVFDTSVAETAKKSGIYNPGREPYSTLDLAIGQGNVIPGFDEGVLTMKKGGKSIFIIPSKLAYGEHGMQGGMIGPYTPLVFEIELVDVIPGKGAAAPAPAAAAPADPHAGHNH</sequence>
<evidence type="ECO:0000256" key="3">
    <source>
        <dbReference type="ARBA" id="ARBA00013194"/>
    </source>
</evidence>
<name>F0S4W2_PSESL</name>
<dbReference type="Gene3D" id="3.10.50.40">
    <property type="match status" value="1"/>
</dbReference>
<evidence type="ECO:0000256" key="1">
    <source>
        <dbReference type="ARBA" id="ARBA00000971"/>
    </source>
</evidence>
<dbReference type="PANTHER" id="PTHR43811">
    <property type="entry name" value="FKBP-TYPE PEPTIDYL-PROLYL CIS-TRANS ISOMERASE FKPA"/>
    <property type="match status" value="1"/>
</dbReference>
<dbReference type="eggNOG" id="COG0545">
    <property type="taxonomic scope" value="Bacteria"/>
</dbReference>
<organism evidence="8 9">
    <name type="scientific">Pseudopedobacter saltans (strain ATCC 51119 / DSM 12145 / JCM 21818 / CCUG 39354 / LMG 10337 / NBRC 100064 / NCIMB 13643)</name>
    <name type="common">Pedobacter saltans</name>
    <dbReference type="NCBI Taxonomy" id="762903"/>
    <lineage>
        <taxon>Bacteria</taxon>
        <taxon>Pseudomonadati</taxon>
        <taxon>Bacteroidota</taxon>
        <taxon>Sphingobacteriia</taxon>
        <taxon>Sphingobacteriales</taxon>
        <taxon>Sphingobacteriaceae</taxon>
        <taxon>Pseudopedobacter</taxon>
    </lineage>
</organism>
<keyword evidence="5 6" id="KW-0413">Isomerase</keyword>
<reference evidence="8 9" key="1">
    <citation type="journal article" date="2011" name="Stand. Genomic Sci.">
        <title>Complete genome sequence of the gliding, heparinolytic Pedobacter saltans type strain (113).</title>
        <authorList>
            <person name="Liolios K."/>
            <person name="Sikorski J."/>
            <person name="Lu M."/>
            <person name="Nolan M."/>
            <person name="Lapidus A."/>
            <person name="Lucas S."/>
            <person name="Hammon N."/>
            <person name="Deshpande S."/>
            <person name="Cheng J.F."/>
            <person name="Tapia R."/>
            <person name="Han C."/>
            <person name="Goodwin L."/>
            <person name="Pitluck S."/>
            <person name="Huntemann M."/>
            <person name="Ivanova N."/>
            <person name="Pagani I."/>
            <person name="Mavromatis K."/>
            <person name="Ovchinikova G."/>
            <person name="Pati A."/>
            <person name="Chen A."/>
            <person name="Palaniappan K."/>
            <person name="Land M."/>
            <person name="Hauser L."/>
            <person name="Brambilla E.M."/>
            <person name="Kotsyurbenko O."/>
            <person name="Rohde M."/>
            <person name="Tindall B.J."/>
            <person name="Abt B."/>
            <person name="Goker M."/>
            <person name="Detter J.C."/>
            <person name="Woyke T."/>
            <person name="Bristow J."/>
            <person name="Eisen J.A."/>
            <person name="Markowitz V."/>
            <person name="Hugenholtz P."/>
            <person name="Klenk H.P."/>
            <person name="Kyrpides N.C."/>
        </authorList>
    </citation>
    <scope>NUCLEOTIDE SEQUENCE [LARGE SCALE GENOMIC DNA]</scope>
    <source>
        <strain evidence="9">ATCC 51119 / DSM 12145 / JCM 21818 / LMG 10337 / NBRC 100064 / NCIMB 13643</strain>
    </source>
</reference>